<feature type="transmembrane region" description="Helical" evidence="1">
    <location>
        <begin position="43"/>
        <end position="67"/>
    </location>
</feature>
<sequence length="162" mass="18234">MPNFFTNPLDSVAHYVVEQTPPPLWKYNSCRYLTAAQRARTSFYTMVLALANLVTPMVILAILHSRARNVAVRRRTLRPQTWRSRSRQIAMHPLLAILFIFLGLVALAFSDDSDGFSLHACPAQFAKLLEDIPTSVVYLQLPVSVVLTVLDFVGLVCQQYGI</sequence>
<dbReference type="Proteomes" id="UP001271007">
    <property type="component" value="Unassembled WGS sequence"/>
</dbReference>
<keyword evidence="1" id="KW-0812">Transmembrane</keyword>
<evidence type="ECO:0000256" key="1">
    <source>
        <dbReference type="SAM" id="Phobius"/>
    </source>
</evidence>
<keyword evidence="1" id="KW-1133">Transmembrane helix</keyword>
<comment type="caution">
    <text evidence="2">The sequence shown here is derived from an EMBL/GenBank/DDBJ whole genome shotgun (WGS) entry which is preliminary data.</text>
</comment>
<organism evidence="2 3">
    <name type="scientific">Extremus antarcticus</name>
    <dbReference type="NCBI Taxonomy" id="702011"/>
    <lineage>
        <taxon>Eukaryota</taxon>
        <taxon>Fungi</taxon>
        <taxon>Dikarya</taxon>
        <taxon>Ascomycota</taxon>
        <taxon>Pezizomycotina</taxon>
        <taxon>Dothideomycetes</taxon>
        <taxon>Dothideomycetidae</taxon>
        <taxon>Mycosphaerellales</taxon>
        <taxon>Extremaceae</taxon>
        <taxon>Extremus</taxon>
    </lineage>
</organism>
<keyword evidence="3" id="KW-1185">Reference proteome</keyword>
<evidence type="ECO:0000313" key="2">
    <source>
        <dbReference type="EMBL" id="KAK3048638.1"/>
    </source>
</evidence>
<feature type="transmembrane region" description="Helical" evidence="1">
    <location>
        <begin position="137"/>
        <end position="157"/>
    </location>
</feature>
<dbReference type="EMBL" id="JAWDJX010000046">
    <property type="protein sequence ID" value="KAK3048638.1"/>
    <property type="molecule type" value="Genomic_DNA"/>
</dbReference>
<name>A0AAJ0DF23_9PEZI</name>
<gene>
    <name evidence="2" type="ORF">LTR09_009947</name>
</gene>
<keyword evidence="1" id="KW-0472">Membrane</keyword>
<evidence type="ECO:0000313" key="3">
    <source>
        <dbReference type="Proteomes" id="UP001271007"/>
    </source>
</evidence>
<protein>
    <submittedName>
        <fullName evidence="2">Uncharacterized protein</fullName>
    </submittedName>
</protein>
<accession>A0AAJ0DF23</accession>
<feature type="transmembrane region" description="Helical" evidence="1">
    <location>
        <begin position="88"/>
        <end position="109"/>
    </location>
</feature>
<proteinExistence type="predicted"/>
<dbReference type="AlphaFoldDB" id="A0AAJ0DF23"/>
<reference evidence="2" key="1">
    <citation type="submission" date="2023-04" db="EMBL/GenBank/DDBJ databases">
        <title>Black Yeasts Isolated from many extreme environments.</title>
        <authorList>
            <person name="Coleine C."/>
            <person name="Stajich J.E."/>
            <person name="Selbmann L."/>
        </authorList>
    </citation>
    <scope>NUCLEOTIDE SEQUENCE</scope>
    <source>
        <strain evidence="2">CCFEE 5312</strain>
    </source>
</reference>